<keyword evidence="1" id="KW-0614">Plasmid</keyword>
<gene>
    <name evidence="1" type="ORF">KGD84_32705</name>
</gene>
<protein>
    <recommendedName>
        <fullName evidence="3">DUF892 family protein</fullName>
    </recommendedName>
</protein>
<name>A0A975KSS6_9ACTN</name>
<dbReference type="RefSeq" id="WP_220566040.1">
    <property type="nucleotide sequence ID" value="NZ_CP074136.1"/>
</dbReference>
<proteinExistence type="predicted"/>
<sequence length="172" mass="19726">MTTEKYRMYTPDMDEARSIAADWHGGQASALYSFASSGRVTDPDRLRAEINECRRHAGEQERARLGALLRAIEHQHYEQSRELARQLCHVEPLPARSVRHTEPGVMDADKARVRSDLERAQAMEFRAYAGFLIGYGRVLDTLASAYRDPEMARRVLQRHVDQVLTQINEDQD</sequence>
<evidence type="ECO:0000313" key="1">
    <source>
        <dbReference type="EMBL" id="QUX26461.1"/>
    </source>
</evidence>
<reference evidence="2" key="1">
    <citation type="submission" date="2021-05" db="EMBL/GenBank/DDBJ databases">
        <title>Direct Submission.</title>
        <authorList>
            <person name="Li K."/>
            <person name="Gao J."/>
        </authorList>
    </citation>
    <scope>NUCLEOTIDE SEQUENCE [LARGE SCALE GENOMIC DNA]</scope>
    <source>
        <strain evidence="2">Mg02</strain>
        <plasmid evidence="2">unnamed4</plasmid>
    </source>
</reference>
<evidence type="ECO:0000313" key="2">
    <source>
        <dbReference type="Proteomes" id="UP000676079"/>
    </source>
</evidence>
<evidence type="ECO:0008006" key="3">
    <source>
        <dbReference type="Google" id="ProtNLM"/>
    </source>
</evidence>
<keyword evidence="2" id="KW-1185">Reference proteome</keyword>
<dbReference type="EMBL" id="CP074136">
    <property type="protein sequence ID" value="QUX26461.1"/>
    <property type="molecule type" value="Genomic_DNA"/>
</dbReference>
<organism evidence="1 2">
    <name type="scientific">Nocardiopsis changdeensis</name>
    <dbReference type="NCBI Taxonomy" id="2831969"/>
    <lineage>
        <taxon>Bacteria</taxon>
        <taxon>Bacillati</taxon>
        <taxon>Actinomycetota</taxon>
        <taxon>Actinomycetes</taxon>
        <taxon>Streptosporangiales</taxon>
        <taxon>Nocardiopsidaceae</taxon>
        <taxon>Nocardiopsis</taxon>
    </lineage>
</organism>
<accession>A0A975KSS6</accession>
<geneLocation type="plasmid" evidence="1 2">
    <name>unnamed4</name>
</geneLocation>
<dbReference type="Proteomes" id="UP000676079">
    <property type="component" value="Plasmid unnamed4"/>
</dbReference>